<dbReference type="SUPFAM" id="SSF109998">
    <property type="entry name" value="Triger factor/SurA peptide-binding domain-like"/>
    <property type="match status" value="1"/>
</dbReference>
<dbReference type="InterPro" id="IPR027304">
    <property type="entry name" value="Trigger_fact/SurA_dom_sf"/>
</dbReference>
<evidence type="ECO:0000256" key="1">
    <source>
        <dbReference type="SAM" id="SignalP"/>
    </source>
</evidence>
<dbReference type="Proteomes" id="UP000606172">
    <property type="component" value="Unassembled WGS sequence"/>
</dbReference>
<evidence type="ECO:0000313" key="2">
    <source>
        <dbReference type="EMBL" id="GII93252.1"/>
    </source>
</evidence>
<reference evidence="2" key="1">
    <citation type="submission" date="2021-01" db="EMBL/GenBank/DDBJ databases">
        <title>Whole genome shotgun sequence of Sinosporangium siamense NBRC 109515.</title>
        <authorList>
            <person name="Komaki H."/>
            <person name="Tamura T."/>
        </authorList>
    </citation>
    <scope>NUCLEOTIDE SEQUENCE</scope>
    <source>
        <strain evidence="2">NBRC 109515</strain>
    </source>
</reference>
<evidence type="ECO:0000313" key="3">
    <source>
        <dbReference type="Proteomes" id="UP000606172"/>
    </source>
</evidence>
<feature type="chain" id="PRO_5038603366" description="Peptidyl-prolyl cis-trans isomerase SurA" evidence="1">
    <location>
        <begin position="26"/>
        <end position="192"/>
    </location>
</feature>
<accession>A0A919RH44</accession>
<sequence>MKSMRIALGAALAGLAVAGCAPVQAGAAVIVGDQRVSMNELTDKVTEFEAAAAKAAQQPQVPSVKDGVLLQLAQMSQFSQVLKKAGVSVTPGEIDAFIGAQGGPQQVEQVLLQRVVPPSENRRFVEISLGANKLLAKYGGGTDEAALQKGQAQVAKDLEAVKITFNPRFGTLDPQRGFVDAGRFSVAPQPKS</sequence>
<evidence type="ECO:0008006" key="4">
    <source>
        <dbReference type="Google" id="ProtNLM"/>
    </source>
</evidence>
<feature type="signal peptide" evidence="1">
    <location>
        <begin position="1"/>
        <end position="25"/>
    </location>
</feature>
<dbReference type="EMBL" id="BOOW01000020">
    <property type="protein sequence ID" value="GII93252.1"/>
    <property type="molecule type" value="Genomic_DNA"/>
</dbReference>
<dbReference type="PROSITE" id="PS51257">
    <property type="entry name" value="PROKAR_LIPOPROTEIN"/>
    <property type="match status" value="1"/>
</dbReference>
<comment type="caution">
    <text evidence="2">The sequence shown here is derived from an EMBL/GenBank/DDBJ whole genome shotgun (WGS) entry which is preliminary data.</text>
</comment>
<dbReference type="AlphaFoldDB" id="A0A919RH44"/>
<dbReference type="RefSeq" id="WP_204026535.1">
    <property type="nucleotide sequence ID" value="NZ_BOOW01000020.1"/>
</dbReference>
<keyword evidence="1" id="KW-0732">Signal</keyword>
<proteinExistence type="predicted"/>
<organism evidence="2 3">
    <name type="scientific">Sinosporangium siamense</name>
    <dbReference type="NCBI Taxonomy" id="1367973"/>
    <lineage>
        <taxon>Bacteria</taxon>
        <taxon>Bacillati</taxon>
        <taxon>Actinomycetota</taxon>
        <taxon>Actinomycetes</taxon>
        <taxon>Streptosporangiales</taxon>
        <taxon>Streptosporangiaceae</taxon>
        <taxon>Sinosporangium</taxon>
    </lineage>
</organism>
<protein>
    <recommendedName>
        <fullName evidence="4">Peptidyl-prolyl cis-trans isomerase SurA</fullName>
    </recommendedName>
</protein>
<name>A0A919RH44_9ACTN</name>
<keyword evidence="3" id="KW-1185">Reference proteome</keyword>
<gene>
    <name evidence="2" type="ORF">Ssi02_34830</name>
</gene>